<name>A0A5R8Y517_9BACT</name>
<dbReference type="InterPro" id="IPR000944">
    <property type="entry name" value="Tscrpt_reg_Rrf2"/>
</dbReference>
<dbReference type="InterPro" id="IPR036390">
    <property type="entry name" value="WH_DNA-bd_sf"/>
</dbReference>
<dbReference type="InterPro" id="IPR036388">
    <property type="entry name" value="WH-like_DNA-bd_sf"/>
</dbReference>
<keyword evidence="2" id="KW-1185">Reference proteome</keyword>
<dbReference type="Proteomes" id="UP000308901">
    <property type="component" value="Unassembled WGS sequence"/>
</dbReference>
<gene>
    <name evidence="1" type="ORF">FDK22_02355</name>
</gene>
<protein>
    <submittedName>
        <fullName evidence="1">Rrf2 family transcriptional regulator</fullName>
    </submittedName>
</protein>
<dbReference type="PANTHER" id="PTHR33221">
    <property type="entry name" value="WINGED HELIX-TURN-HELIX TRANSCRIPTIONAL REGULATOR, RRF2 FAMILY"/>
    <property type="match status" value="1"/>
</dbReference>
<dbReference type="GO" id="GO:0005829">
    <property type="term" value="C:cytosol"/>
    <property type="evidence" value="ECO:0007669"/>
    <property type="project" value="TreeGrafter"/>
</dbReference>
<proteinExistence type="predicted"/>
<sequence length="136" mass="15400">MKLNTTTEYALRILIFMAKNQNELFHTKEISETLNISYKYMTKIITLLSNNELIISKKGKNGGITLKKDSGEISIKDILIIMNDLDDDKCILGLGLCSEKNKCAMHETWMESKNSISHTFSKTTIKELALNPNSLI</sequence>
<dbReference type="AlphaFoldDB" id="A0A5R8Y517"/>
<dbReference type="SUPFAM" id="SSF46785">
    <property type="entry name" value="Winged helix' DNA-binding domain"/>
    <property type="match status" value="1"/>
</dbReference>
<dbReference type="GO" id="GO:0003700">
    <property type="term" value="F:DNA-binding transcription factor activity"/>
    <property type="evidence" value="ECO:0007669"/>
    <property type="project" value="TreeGrafter"/>
</dbReference>
<evidence type="ECO:0000313" key="1">
    <source>
        <dbReference type="EMBL" id="TLP40880.1"/>
    </source>
</evidence>
<dbReference type="OrthoDB" id="9800519at2"/>
<dbReference type="Pfam" id="PF02082">
    <property type="entry name" value="Rrf2"/>
    <property type="match status" value="1"/>
</dbReference>
<dbReference type="NCBIfam" id="TIGR00738">
    <property type="entry name" value="rrf2_super"/>
    <property type="match status" value="1"/>
</dbReference>
<organism evidence="1 2">
    <name type="scientific">Arcobacter arenosus</name>
    <dbReference type="NCBI Taxonomy" id="2576037"/>
    <lineage>
        <taxon>Bacteria</taxon>
        <taxon>Pseudomonadati</taxon>
        <taxon>Campylobacterota</taxon>
        <taxon>Epsilonproteobacteria</taxon>
        <taxon>Campylobacterales</taxon>
        <taxon>Arcobacteraceae</taxon>
        <taxon>Arcobacter</taxon>
    </lineage>
</organism>
<dbReference type="PROSITE" id="PS51197">
    <property type="entry name" value="HTH_RRF2_2"/>
    <property type="match status" value="1"/>
</dbReference>
<dbReference type="Gene3D" id="1.10.10.10">
    <property type="entry name" value="Winged helix-like DNA-binding domain superfamily/Winged helix DNA-binding domain"/>
    <property type="match status" value="1"/>
</dbReference>
<dbReference type="EMBL" id="VANU01000001">
    <property type="protein sequence ID" value="TLP40880.1"/>
    <property type="molecule type" value="Genomic_DNA"/>
</dbReference>
<dbReference type="PANTHER" id="PTHR33221:SF15">
    <property type="entry name" value="HTH-TYPE TRANSCRIPTIONAL REGULATOR YWGB-RELATED"/>
    <property type="match status" value="1"/>
</dbReference>
<comment type="caution">
    <text evidence="1">The sequence shown here is derived from an EMBL/GenBank/DDBJ whole genome shotgun (WGS) entry which is preliminary data.</text>
</comment>
<accession>A0A5R8Y517</accession>
<evidence type="ECO:0000313" key="2">
    <source>
        <dbReference type="Proteomes" id="UP000308901"/>
    </source>
</evidence>
<reference evidence="1 2" key="1">
    <citation type="submission" date="2019-05" db="EMBL/GenBank/DDBJ databases">
        <title>Arcobacter sp. nov., isolated from sea sediment.</title>
        <authorList>
            <person name="Kim W."/>
        </authorList>
    </citation>
    <scope>NUCLEOTIDE SEQUENCE [LARGE SCALE GENOMIC DNA]</scope>
    <source>
        <strain evidence="1 2">CAU 1517</strain>
    </source>
</reference>
<dbReference type="RefSeq" id="WP_138151282.1">
    <property type="nucleotide sequence ID" value="NZ_CBDDKQ010000002.1"/>
</dbReference>